<evidence type="ECO:0000313" key="2">
    <source>
        <dbReference type="EMBL" id="MCQ4042779.1"/>
    </source>
</evidence>
<name>A0ABT1PBM6_9ACTN</name>
<comment type="caution">
    <text evidence="2">The sequence shown here is derived from an EMBL/GenBank/DDBJ whole genome shotgun (WGS) entry which is preliminary data.</text>
</comment>
<gene>
    <name evidence="2" type="ORF">NON19_12260</name>
</gene>
<proteinExistence type="predicted"/>
<dbReference type="EMBL" id="JANFNH010000009">
    <property type="protein sequence ID" value="MCQ4042779.1"/>
    <property type="molecule type" value="Genomic_DNA"/>
</dbReference>
<dbReference type="RefSeq" id="WP_255927277.1">
    <property type="nucleotide sequence ID" value="NZ_JANFNH010000009.1"/>
</dbReference>
<evidence type="ECO:0000259" key="1">
    <source>
        <dbReference type="Pfam" id="PF07812"/>
    </source>
</evidence>
<feature type="domain" description="TfuA-like core" evidence="1">
    <location>
        <begin position="49"/>
        <end position="168"/>
    </location>
</feature>
<keyword evidence="3" id="KW-1185">Reference proteome</keyword>
<protein>
    <submittedName>
        <fullName evidence="2">TfuA-like protein</fullName>
    </submittedName>
</protein>
<accession>A0ABT1PBM6</accession>
<sequence length="457" mass="49774">MRRFLFSGPSLPDARQVVGDSPIEVLPPVAAGDLLRLPLRPGDAVGIVDGYFHQTRTVRHKEILAVLSAGVRVLGAASMGALRAAELHRFGMIGIGGIYRDFQTGALTADDEVTLAHGDADSGYRAGSIPLVCLRATLARAERRGLLSTALREAVIERLARSPYPLRTCQAVESAARSCGLETAAAHALGAYCDEHLVDVKREDALLLVEALRAEPEGSGQPAPPLTRTSFLYSWQLLAVGTDTGDGHGWVSDLALLRACQILDPSYPDAYRRFALGRLAQDCRRECADAQEPDPARAAVAHGTHRGLYPPLDSVADFDFLADWLTKAERGSLDRHEQVERFLIRSFRIEPGIIDDMGALAALRESSEFAAARRVVTAADQVNRQARELESRFGLETLNERRIVAWLAERWGVSDDEELELHALDRGLGSVSRAVAAARPVYLLARHRPSLAELTAF</sequence>
<organism evidence="2 3">
    <name type="scientific">Streptantibioticus rubrisoli</name>
    <dbReference type="NCBI Taxonomy" id="1387313"/>
    <lineage>
        <taxon>Bacteria</taxon>
        <taxon>Bacillati</taxon>
        <taxon>Actinomycetota</taxon>
        <taxon>Actinomycetes</taxon>
        <taxon>Kitasatosporales</taxon>
        <taxon>Streptomycetaceae</taxon>
        <taxon>Streptantibioticus</taxon>
    </lineage>
</organism>
<reference evidence="2 3" key="1">
    <citation type="submission" date="2022-06" db="EMBL/GenBank/DDBJ databases">
        <title>Draft genome sequence of type strain Streptomyces rubrisoli DSM 42083.</title>
        <authorList>
            <person name="Duangmal K."/>
            <person name="Klaysubun C."/>
        </authorList>
    </citation>
    <scope>NUCLEOTIDE SEQUENCE [LARGE SCALE GENOMIC DNA]</scope>
    <source>
        <strain evidence="2 3">DSM 42083</strain>
    </source>
</reference>
<dbReference type="InterPro" id="IPR012924">
    <property type="entry name" value="TfuA_core"/>
</dbReference>
<dbReference type="Pfam" id="PF07812">
    <property type="entry name" value="TfuA"/>
    <property type="match status" value="1"/>
</dbReference>
<dbReference type="Proteomes" id="UP001206206">
    <property type="component" value="Unassembled WGS sequence"/>
</dbReference>
<evidence type="ECO:0000313" key="3">
    <source>
        <dbReference type="Proteomes" id="UP001206206"/>
    </source>
</evidence>